<dbReference type="PANTHER" id="PTHR47017:SF1">
    <property type="entry name" value="ACYL-COA"/>
    <property type="match status" value="1"/>
</dbReference>
<gene>
    <name evidence="1" type="ORF">PbB2_00941</name>
</gene>
<dbReference type="Pfam" id="PF04339">
    <property type="entry name" value="FemAB_like"/>
    <property type="match status" value="1"/>
</dbReference>
<dbReference type="PANTHER" id="PTHR47017">
    <property type="entry name" value="ACYL-COA"/>
    <property type="match status" value="1"/>
</dbReference>
<keyword evidence="2" id="KW-1185">Reference proteome</keyword>
<evidence type="ECO:0000313" key="2">
    <source>
        <dbReference type="Proteomes" id="UP000245086"/>
    </source>
</evidence>
<name>A0A2P2E880_9PROT</name>
<dbReference type="Gene3D" id="3.40.630.30">
    <property type="match status" value="1"/>
</dbReference>
<dbReference type="OrthoDB" id="9776898at2"/>
<dbReference type="AlphaFoldDB" id="A0A2P2E880"/>
<organism evidence="1 2">
    <name type="scientific">Candidatus Phycosocius bacilliformis</name>
    <dbReference type="NCBI Taxonomy" id="1445552"/>
    <lineage>
        <taxon>Bacteria</taxon>
        <taxon>Pseudomonadati</taxon>
        <taxon>Pseudomonadota</taxon>
        <taxon>Alphaproteobacteria</taxon>
        <taxon>Caulobacterales</taxon>
        <taxon>Caulobacterales incertae sedis</taxon>
        <taxon>Candidatus Phycosocius</taxon>
    </lineage>
</organism>
<dbReference type="InterPro" id="IPR007434">
    <property type="entry name" value="FemAB-like"/>
</dbReference>
<proteinExistence type="predicted"/>
<dbReference type="EMBL" id="BFBR01000002">
    <property type="protein sequence ID" value="GBF57276.1"/>
    <property type="molecule type" value="Genomic_DNA"/>
</dbReference>
<protein>
    <recommendedName>
        <fullName evidence="3">BioF2-like acetyltransferase domain-containing protein</fullName>
    </recommendedName>
</protein>
<dbReference type="InterPro" id="IPR016181">
    <property type="entry name" value="Acyl_CoA_acyltransferase"/>
</dbReference>
<dbReference type="RefSeq" id="WP_108984133.1">
    <property type="nucleotide sequence ID" value="NZ_BFBR01000002.1"/>
</dbReference>
<comment type="caution">
    <text evidence="1">The sequence shown here is derived from an EMBL/GenBank/DDBJ whole genome shotgun (WGS) entry which is preliminary data.</text>
</comment>
<dbReference type="Proteomes" id="UP000245086">
    <property type="component" value="Unassembled WGS sequence"/>
</dbReference>
<sequence>MTSETSSDQPEKQFRIKIIHSFGDIAREEWDRLANPPDQPFDPFLTWDFLEALEASGCATSFTGWAGRHLICQDDSGAYVGLMPLWLKTHSQGEYIFDHNFADAWQRAGGRWYPKLTSAVPFTPVPGRRFLVPNGPDQQMVRNAMINGLEQIGAASGLATVQVNFAKDADLAALQSARWLLREDRQFHFFNQGYGSFEDFLGELSSDKRKNLRKERAKAQEGLEIVRLSGREIEEVHWDHFFACYQDTGARKWGRPYLNRAFFSLLGERLADHLVLILARQDGEFIASALNFLGSDTLYGRWWGRLADRPFLHFELCYYQAIDEAIARGLKRVEAGAQGGHKLARGYVPVTTWQASWIGDPGLRAAIGDYLAHESAAMADDNDWLNARTPFRHDVRQADGQ</sequence>
<evidence type="ECO:0008006" key="3">
    <source>
        <dbReference type="Google" id="ProtNLM"/>
    </source>
</evidence>
<evidence type="ECO:0000313" key="1">
    <source>
        <dbReference type="EMBL" id="GBF57276.1"/>
    </source>
</evidence>
<reference evidence="1 2" key="1">
    <citation type="journal article" date="2018" name="Genome Announc.">
        <title>Draft Genome Sequence of "Candidatus Phycosocius bacilliformis," an Alphaproteobacterial Ectosymbiont of the Hydrocarbon-Producing Green Alga Botryococcus braunii.</title>
        <authorList>
            <person name="Tanabe Y."/>
            <person name="Yamaguchi H."/>
            <person name="Watanabe M.M."/>
        </authorList>
    </citation>
    <scope>NUCLEOTIDE SEQUENCE [LARGE SCALE GENOMIC DNA]</scope>
    <source>
        <strain evidence="1 2">BOTRYCO-2</strain>
    </source>
</reference>
<accession>A0A2P2E880</accession>
<dbReference type="SUPFAM" id="SSF55729">
    <property type="entry name" value="Acyl-CoA N-acyltransferases (Nat)"/>
    <property type="match status" value="1"/>
</dbReference>